<reference evidence="3 4" key="1">
    <citation type="journal article" date="2024" name="BMC Genomics">
        <title>De novo assembly and annotation of Popillia japonica's genome with initial clues to its potential as an invasive pest.</title>
        <authorList>
            <person name="Cucini C."/>
            <person name="Boschi S."/>
            <person name="Funari R."/>
            <person name="Cardaioli E."/>
            <person name="Iannotti N."/>
            <person name="Marturano G."/>
            <person name="Paoli F."/>
            <person name="Bruttini M."/>
            <person name="Carapelli A."/>
            <person name="Frati F."/>
            <person name="Nardi F."/>
        </authorList>
    </citation>
    <scope>NUCLEOTIDE SEQUENCE [LARGE SCALE GENOMIC DNA]</scope>
    <source>
        <strain evidence="3">DMR45628</strain>
    </source>
</reference>
<gene>
    <name evidence="3" type="ORF">QE152_g19492</name>
</gene>
<dbReference type="AlphaFoldDB" id="A0AAW1KR66"/>
<dbReference type="Pfam" id="PF17921">
    <property type="entry name" value="Integrase_H2C2"/>
    <property type="match status" value="1"/>
</dbReference>
<evidence type="ECO:0000256" key="1">
    <source>
        <dbReference type="ARBA" id="ARBA00012493"/>
    </source>
</evidence>
<feature type="domain" description="Integrase zinc-binding" evidence="2">
    <location>
        <begin position="86"/>
        <end position="140"/>
    </location>
</feature>
<dbReference type="PANTHER" id="PTHR37984:SF8">
    <property type="entry name" value="CCHC-TYPE DOMAIN-CONTAINING PROTEIN"/>
    <property type="match status" value="1"/>
</dbReference>
<dbReference type="PANTHER" id="PTHR37984">
    <property type="entry name" value="PROTEIN CBG26694"/>
    <property type="match status" value="1"/>
</dbReference>
<comment type="caution">
    <text evidence="3">The sequence shown here is derived from an EMBL/GenBank/DDBJ whole genome shotgun (WGS) entry which is preliminary data.</text>
</comment>
<dbReference type="FunFam" id="1.10.340.70:FF:000004">
    <property type="entry name" value="Retrovirus-related Pol polyprotein from transposon 297-like Protein"/>
    <property type="match status" value="1"/>
</dbReference>
<organism evidence="3 4">
    <name type="scientific">Popillia japonica</name>
    <name type="common">Japanese beetle</name>
    <dbReference type="NCBI Taxonomy" id="7064"/>
    <lineage>
        <taxon>Eukaryota</taxon>
        <taxon>Metazoa</taxon>
        <taxon>Ecdysozoa</taxon>
        <taxon>Arthropoda</taxon>
        <taxon>Hexapoda</taxon>
        <taxon>Insecta</taxon>
        <taxon>Pterygota</taxon>
        <taxon>Neoptera</taxon>
        <taxon>Endopterygota</taxon>
        <taxon>Coleoptera</taxon>
        <taxon>Polyphaga</taxon>
        <taxon>Scarabaeiformia</taxon>
        <taxon>Scarabaeidae</taxon>
        <taxon>Rutelinae</taxon>
        <taxon>Popillia</taxon>
    </lineage>
</organism>
<dbReference type="EMBL" id="JASPKY010000185">
    <property type="protein sequence ID" value="KAK9722751.1"/>
    <property type="molecule type" value="Genomic_DNA"/>
</dbReference>
<sequence>MVISEINITKRKWKEFQELNITKRKWKEFQEHTKADNELQLLKKTIVDGWPKSKNQVHNSIKKYNQYKQNLTIIDDLIFKDKALLVPKTLQKEMIDKIHYCHMGINKCLSLAKESLFWINMSNDIKQKVLNCEICAKYSNSQQPEPLKSHEIPTLPWNKLGCDLFQLGNVRL</sequence>
<dbReference type="Gene3D" id="1.10.340.70">
    <property type="match status" value="1"/>
</dbReference>
<dbReference type="InterPro" id="IPR041588">
    <property type="entry name" value="Integrase_H2C2"/>
</dbReference>
<dbReference type="GO" id="GO:0003964">
    <property type="term" value="F:RNA-directed DNA polymerase activity"/>
    <property type="evidence" value="ECO:0007669"/>
    <property type="project" value="UniProtKB-EC"/>
</dbReference>
<evidence type="ECO:0000259" key="2">
    <source>
        <dbReference type="Pfam" id="PF17921"/>
    </source>
</evidence>
<proteinExistence type="predicted"/>
<evidence type="ECO:0000313" key="3">
    <source>
        <dbReference type="EMBL" id="KAK9722751.1"/>
    </source>
</evidence>
<keyword evidence="4" id="KW-1185">Reference proteome</keyword>
<dbReference type="EC" id="2.7.7.49" evidence="1"/>
<name>A0AAW1KR66_POPJA</name>
<protein>
    <recommendedName>
        <fullName evidence="1">RNA-directed DNA polymerase</fullName>
        <ecNumber evidence="1">2.7.7.49</ecNumber>
    </recommendedName>
</protein>
<evidence type="ECO:0000313" key="4">
    <source>
        <dbReference type="Proteomes" id="UP001458880"/>
    </source>
</evidence>
<dbReference type="InterPro" id="IPR050951">
    <property type="entry name" value="Retrovirus_Pol_polyprotein"/>
</dbReference>
<accession>A0AAW1KR66</accession>
<dbReference type="Proteomes" id="UP001458880">
    <property type="component" value="Unassembled WGS sequence"/>
</dbReference>